<dbReference type="InterPro" id="IPR029442">
    <property type="entry name" value="GyrI-like"/>
</dbReference>
<dbReference type="SUPFAM" id="SSF55136">
    <property type="entry name" value="Probable bacterial effector-binding domain"/>
    <property type="match status" value="1"/>
</dbReference>
<sequence length="272" mass="32293">MKNNYKISEISRLYHIGIDSLRYYEKLGILKPRRDTNGYRLYSLQDMYRLNIIRDLRQLNFSMQQIKEYLDHQSIDHTLELLHREQSLIQEQISQLQDKNHLLQARIEVLSAAARIHTGIFKIKKIPVRPCLQLSTRITRDEEMDFAIRKLHSRHEDRIRDFGNQLYAASVLVEELTKDQPVVFESVFFILEPNEFDYDFVLPAGDYLSVCYRGGYHQSAERIREILDYAEQAGLDILGSPFEIYEVDNRDSMREEEYVTEIQLRVAQKDKE</sequence>
<accession>A0A172ZJK2</accession>
<keyword evidence="8" id="KW-1185">Reference proteome</keyword>
<dbReference type="STRING" id="1616788.AR543_18025"/>
<dbReference type="InterPro" id="IPR010499">
    <property type="entry name" value="AraC_E-bd"/>
</dbReference>
<dbReference type="PANTHER" id="PTHR30204">
    <property type="entry name" value="REDOX-CYCLING DRUG-SENSING TRANSCRIPTIONAL ACTIVATOR SOXR"/>
    <property type="match status" value="1"/>
</dbReference>
<dbReference type="Pfam" id="PF13411">
    <property type="entry name" value="MerR_1"/>
    <property type="match status" value="1"/>
</dbReference>
<keyword evidence="4" id="KW-0804">Transcription</keyword>
<dbReference type="Gene3D" id="1.10.1660.10">
    <property type="match status" value="1"/>
</dbReference>
<keyword evidence="5" id="KW-0175">Coiled coil</keyword>
<dbReference type="CDD" id="cd00592">
    <property type="entry name" value="HTH_MerR-like"/>
    <property type="match status" value="1"/>
</dbReference>
<dbReference type="OrthoDB" id="9773308at2"/>
<organism evidence="7 8">
    <name type="scientific">Paenibacillus bovis</name>
    <dbReference type="NCBI Taxonomy" id="1616788"/>
    <lineage>
        <taxon>Bacteria</taxon>
        <taxon>Bacillati</taxon>
        <taxon>Bacillota</taxon>
        <taxon>Bacilli</taxon>
        <taxon>Bacillales</taxon>
        <taxon>Paenibacillaceae</taxon>
        <taxon>Paenibacillus</taxon>
    </lineage>
</organism>
<dbReference type="InterPro" id="IPR009061">
    <property type="entry name" value="DNA-bd_dom_put_sf"/>
</dbReference>
<dbReference type="PROSITE" id="PS50937">
    <property type="entry name" value="HTH_MERR_2"/>
    <property type="match status" value="1"/>
</dbReference>
<dbReference type="RefSeq" id="WP_060535815.1">
    <property type="nucleotide sequence ID" value="NZ_CP013023.1"/>
</dbReference>
<proteinExistence type="predicted"/>
<dbReference type="AlphaFoldDB" id="A0A172ZJK2"/>
<name>A0A172ZJK2_9BACL</name>
<dbReference type="GO" id="GO:0003677">
    <property type="term" value="F:DNA binding"/>
    <property type="evidence" value="ECO:0007669"/>
    <property type="project" value="UniProtKB-KW"/>
</dbReference>
<dbReference type="Pfam" id="PF06445">
    <property type="entry name" value="GyrI-like"/>
    <property type="match status" value="1"/>
</dbReference>
<evidence type="ECO:0000256" key="3">
    <source>
        <dbReference type="ARBA" id="ARBA00023125"/>
    </source>
</evidence>
<gene>
    <name evidence="7" type="ORF">AR543_18025</name>
</gene>
<dbReference type="InterPro" id="IPR000551">
    <property type="entry name" value="MerR-type_HTH_dom"/>
</dbReference>
<protein>
    <submittedName>
        <fullName evidence="7">MerR family transcriptional regulator</fullName>
    </submittedName>
</protein>
<evidence type="ECO:0000313" key="7">
    <source>
        <dbReference type="EMBL" id="ANF97719.1"/>
    </source>
</evidence>
<keyword evidence="1" id="KW-0678">Repressor</keyword>
<reference evidence="7 8" key="2">
    <citation type="journal article" date="2016" name="Int. J. Syst. Evol. Microbiol.">
        <title>Paenibacillus bovis sp. nov., isolated from raw yak (Bos grunniens) milk.</title>
        <authorList>
            <person name="Gao C."/>
            <person name="Han J."/>
            <person name="Liu Z."/>
            <person name="Xu X."/>
            <person name="Hang F."/>
            <person name="Wu Z."/>
        </authorList>
    </citation>
    <scope>NUCLEOTIDE SEQUENCE [LARGE SCALE GENOMIC DNA]</scope>
    <source>
        <strain evidence="7 8">BD3526</strain>
    </source>
</reference>
<feature type="domain" description="HTH merR-type" evidence="6">
    <location>
        <begin position="4"/>
        <end position="72"/>
    </location>
</feature>
<reference evidence="8" key="1">
    <citation type="submission" date="2015-10" db="EMBL/GenBank/DDBJ databases">
        <title>Genome of Paenibacillus bovis sp. nov.</title>
        <authorList>
            <person name="Wu Z."/>
            <person name="Gao C."/>
            <person name="Liu Z."/>
            <person name="Zheng H."/>
        </authorList>
    </citation>
    <scope>NUCLEOTIDE SEQUENCE [LARGE SCALE GENOMIC DNA]</scope>
    <source>
        <strain evidence="8">BD3526</strain>
    </source>
</reference>
<dbReference type="SUPFAM" id="SSF46955">
    <property type="entry name" value="Putative DNA-binding domain"/>
    <property type="match status" value="1"/>
</dbReference>
<dbReference type="PANTHER" id="PTHR30204:SF69">
    <property type="entry name" value="MERR-FAMILY TRANSCRIPTIONAL REGULATOR"/>
    <property type="match status" value="1"/>
</dbReference>
<dbReference type="GO" id="GO:0003700">
    <property type="term" value="F:DNA-binding transcription factor activity"/>
    <property type="evidence" value="ECO:0007669"/>
    <property type="project" value="InterPro"/>
</dbReference>
<evidence type="ECO:0000256" key="4">
    <source>
        <dbReference type="ARBA" id="ARBA00023163"/>
    </source>
</evidence>
<dbReference type="InterPro" id="IPR011256">
    <property type="entry name" value="Reg_factor_effector_dom_sf"/>
</dbReference>
<dbReference type="Proteomes" id="UP000078148">
    <property type="component" value="Chromosome"/>
</dbReference>
<dbReference type="EMBL" id="CP013023">
    <property type="protein sequence ID" value="ANF97719.1"/>
    <property type="molecule type" value="Genomic_DNA"/>
</dbReference>
<evidence type="ECO:0000256" key="1">
    <source>
        <dbReference type="ARBA" id="ARBA00022491"/>
    </source>
</evidence>
<evidence type="ECO:0000313" key="8">
    <source>
        <dbReference type="Proteomes" id="UP000078148"/>
    </source>
</evidence>
<dbReference type="KEGG" id="pbv:AR543_18025"/>
<dbReference type="SMART" id="SM00422">
    <property type="entry name" value="HTH_MERR"/>
    <property type="match status" value="1"/>
</dbReference>
<dbReference type="SMART" id="SM00871">
    <property type="entry name" value="AraC_E_bind"/>
    <property type="match status" value="1"/>
</dbReference>
<evidence type="ECO:0000256" key="2">
    <source>
        <dbReference type="ARBA" id="ARBA00023015"/>
    </source>
</evidence>
<feature type="coiled-coil region" evidence="5">
    <location>
        <begin position="79"/>
        <end position="113"/>
    </location>
</feature>
<keyword evidence="3" id="KW-0238">DNA-binding</keyword>
<dbReference type="Gene3D" id="3.20.80.10">
    <property type="entry name" value="Regulatory factor, effector binding domain"/>
    <property type="match status" value="1"/>
</dbReference>
<dbReference type="InterPro" id="IPR047057">
    <property type="entry name" value="MerR_fam"/>
</dbReference>
<evidence type="ECO:0000259" key="6">
    <source>
        <dbReference type="PROSITE" id="PS50937"/>
    </source>
</evidence>
<keyword evidence="2" id="KW-0805">Transcription regulation</keyword>
<evidence type="ECO:0000256" key="5">
    <source>
        <dbReference type="SAM" id="Coils"/>
    </source>
</evidence>